<name>A0A1V8RMH7_9HYPH</name>
<gene>
    <name evidence="1" type="ORF">BFN67_22360</name>
</gene>
<dbReference type="OrthoDB" id="7375531at2"/>
<dbReference type="RefSeq" id="WP_080921024.1">
    <property type="nucleotide sequence ID" value="NZ_MDET01000035.1"/>
</dbReference>
<evidence type="ECO:0008006" key="3">
    <source>
        <dbReference type="Google" id="ProtNLM"/>
    </source>
</evidence>
<dbReference type="Proteomes" id="UP000191905">
    <property type="component" value="Unassembled WGS sequence"/>
</dbReference>
<sequence length="182" mass="19636">MNTFGSLVTVLLGGSALATMVSTVPDYNSSFQPFALFADEGGTGQGRQFTAELIGFRRAGTISYAQFGQDVTRDTSATFLVVDLSVTAQSESQRLIPIWLGATGRQYHQSARLEDAPRILSEATFQPGLTDRTVAIFEVPEDEIIGGQLGILPRAWTVLDNAVHYAGPATLPSKQTMLRLKP</sequence>
<dbReference type="STRING" id="1873176.BFN67_22360"/>
<accession>A0A1V8RMH7</accession>
<keyword evidence="2" id="KW-1185">Reference proteome</keyword>
<proteinExistence type="predicted"/>
<dbReference type="EMBL" id="MDET01000035">
    <property type="protein sequence ID" value="OQM74179.1"/>
    <property type="molecule type" value="Genomic_DNA"/>
</dbReference>
<evidence type="ECO:0000313" key="2">
    <source>
        <dbReference type="Proteomes" id="UP000191905"/>
    </source>
</evidence>
<organism evidence="1 2">
    <name type="scientific">Manganibacter manganicus</name>
    <dbReference type="NCBI Taxonomy" id="1873176"/>
    <lineage>
        <taxon>Bacteria</taxon>
        <taxon>Pseudomonadati</taxon>
        <taxon>Pseudomonadota</taxon>
        <taxon>Alphaproteobacteria</taxon>
        <taxon>Hyphomicrobiales</taxon>
        <taxon>Phyllobacteriaceae</taxon>
        <taxon>Manganibacter</taxon>
    </lineage>
</organism>
<reference evidence="1 2" key="1">
    <citation type="journal article" date="2016" name="Int. J. Syst. Evol. Microbiol.">
        <title>Pseudaminobacter manganicus sp. nov., isolated from sludge of a manganese mine.</title>
        <authorList>
            <person name="Li J."/>
            <person name="Huang J."/>
            <person name="Liao S."/>
            <person name="Wang G."/>
        </authorList>
    </citation>
    <scope>NUCLEOTIDE SEQUENCE [LARGE SCALE GENOMIC DNA]</scope>
    <source>
        <strain evidence="1 2">JH-7</strain>
    </source>
</reference>
<dbReference type="AlphaFoldDB" id="A0A1V8RMH7"/>
<evidence type="ECO:0000313" key="1">
    <source>
        <dbReference type="EMBL" id="OQM74179.1"/>
    </source>
</evidence>
<protein>
    <recommendedName>
        <fullName evidence="3">DUF4352 domain-containing protein</fullName>
    </recommendedName>
</protein>
<comment type="caution">
    <text evidence="1">The sequence shown here is derived from an EMBL/GenBank/DDBJ whole genome shotgun (WGS) entry which is preliminary data.</text>
</comment>